<feature type="compositionally biased region" description="Basic and acidic residues" evidence="2">
    <location>
        <begin position="235"/>
        <end position="245"/>
    </location>
</feature>
<dbReference type="GeneID" id="89986876"/>
<evidence type="ECO:0000256" key="1">
    <source>
        <dbReference type="SAM" id="Coils"/>
    </source>
</evidence>
<feature type="compositionally biased region" description="Low complexity" evidence="2">
    <location>
        <begin position="541"/>
        <end position="552"/>
    </location>
</feature>
<dbReference type="Proteomes" id="UP001432216">
    <property type="component" value="Chromosome 1"/>
</dbReference>
<keyword evidence="1" id="KW-0175">Coiled coil</keyword>
<feature type="coiled-coil region" evidence="1">
    <location>
        <begin position="436"/>
        <end position="481"/>
    </location>
</feature>
<organism evidence="3 4">
    <name type="scientific">Cryptococcus decagattii</name>
    <dbReference type="NCBI Taxonomy" id="1859122"/>
    <lineage>
        <taxon>Eukaryota</taxon>
        <taxon>Fungi</taxon>
        <taxon>Dikarya</taxon>
        <taxon>Basidiomycota</taxon>
        <taxon>Agaricomycotina</taxon>
        <taxon>Tremellomycetes</taxon>
        <taxon>Tremellales</taxon>
        <taxon>Cryptococcaceae</taxon>
        <taxon>Cryptococcus</taxon>
        <taxon>Cryptococcus gattii species complex</taxon>
    </lineage>
</organism>
<sequence length="618" mass="69431">MAIVDSASSGEEKNGQAIGTELLPSNSASRERRRERRKQALDSVPIILLIGSGTTTVASEAIISLTARQQAPPIGNREAQMDSQPFSDNARQIPSVDRNRPVLDLTNLSEEQIAEYELTGNLPPTLQADYDLEERSDDESATKAAQLDVKGGRRGQAALNYMLQDDEEKETESQIATHNRAPSQTIPERLELDSVSFHHRQTMEKRNFQLVSSKGASPERGHEPQRPALSLGQYEPDREEGRGRPQLDFNPFEDWERIQEAGTDLIAAKGERRRPEGFDNPRSFDSVSYEDHQAHVRVDLSLLPETDEYDEVDVEPPINEGRQRLLRETEYYSDESRHEESGKRATEATNVNVKPLQSRQDVIKSDRVVADTDMIREAIPRRREKLTDSIFLDEGNVTVPRRRMVPTRIVRGTPTDSDGESIPLLSGSTAVNSFDEEELASQAALQRANIKNMEADQTVAIKNAVADNPELAREYQEAKLRQRQNKGVDCLDTGAEDFDRVRSQNRSPSRRRALGYESDSTNDTASIHIDSDEDANAPAAQQISRLLPSQLSPRRRPSQAQEPSSPDPLKPGVEIIPSENEDEWSMKSINPMPVEIVRDHWKNQSDRERQPRASKVNS</sequence>
<dbReference type="RefSeq" id="XP_064718068.1">
    <property type="nucleotide sequence ID" value="XM_064861996.1"/>
</dbReference>
<evidence type="ECO:0000256" key="2">
    <source>
        <dbReference type="SAM" id="MobiDB-lite"/>
    </source>
</evidence>
<protein>
    <submittedName>
        <fullName evidence="3">Uncharacterized protein</fullName>
    </submittedName>
</protein>
<feature type="region of interest" description="Disordered" evidence="2">
    <location>
        <begin position="1"/>
        <end position="38"/>
    </location>
</feature>
<feature type="region of interest" description="Disordered" evidence="2">
    <location>
        <begin position="500"/>
        <end position="618"/>
    </location>
</feature>
<dbReference type="PANTHER" id="PTHR31765">
    <property type="entry name" value="PROTEIN CBG12783"/>
    <property type="match status" value="1"/>
</dbReference>
<proteinExistence type="predicted"/>
<feature type="region of interest" description="Disordered" evidence="2">
    <location>
        <begin position="211"/>
        <end position="249"/>
    </location>
</feature>
<evidence type="ECO:0000313" key="4">
    <source>
        <dbReference type="Proteomes" id="UP001432216"/>
    </source>
</evidence>
<accession>A0ABZ2ANU6</accession>
<feature type="compositionally biased region" description="Polar residues" evidence="2">
    <location>
        <begin position="173"/>
        <end position="186"/>
    </location>
</feature>
<reference evidence="3 4" key="1">
    <citation type="submission" date="2024-01" db="EMBL/GenBank/DDBJ databases">
        <title>Comparative genomics of Cryptococcus and Kwoniella reveals pathogenesis evolution and contrasting modes of karyotype evolution via chromosome fusion or intercentromeric recombination.</title>
        <authorList>
            <person name="Coelho M.A."/>
            <person name="David-Palma M."/>
            <person name="Shea T."/>
            <person name="Bowers K."/>
            <person name="McGinley-Smith S."/>
            <person name="Mohammad A.W."/>
            <person name="Gnirke A."/>
            <person name="Yurkov A.M."/>
            <person name="Nowrousian M."/>
            <person name="Sun S."/>
            <person name="Cuomo C.A."/>
            <person name="Heitman J."/>
        </authorList>
    </citation>
    <scope>NUCLEOTIDE SEQUENCE [LARGE SCALE GENOMIC DNA]</scope>
    <source>
        <strain evidence="3 4">7685027</strain>
    </source>
</reference>
<evidence type="ECO:0000313" key="3">
    <source>
        <dbReference type="EMBL" id="WVO18828.1"/>
    </source>
</evidence>
<feature type="compositionally biased region" description="Basic and acidic residues" evidence="2">
    <location>
        <begin position="596"/>
        <end position="611"/>
    </location>
</feature>
<feature type="region of interest" description="Disordered" evidence="2">
    <location>
        <begin position="165"/>
        <end position="189"/>
    </location>
</feature>
<keyword evidence="4" id="KW-1185">Reference proteome</keyword>
<gene>
    <name evidence="3" type="ORF">IAS62_000100</name>
</gene>
<name>A0ABZ2ANU6_9TREE</name>
<dbReference type="PANTHER" id="PTHR31765:SF3">
    <property type="entry name" value="TRANSLATION INITIATION FACTOR IF-2"/>
    <property type="match status" value="1"/>
</dbReference>
<dbReference type="EMBL" id="CP143806">
    <property type="protein sequence ID" value="WVO18828.1"/>
    <property type="molecule type" value="Genomic_DNA"/>
</dbReference>